<dbReference type="InterPro" id="IPR006702">
    <property type="entry name" value="CASP_dom"/>
</dbReference>
<evidence type="ECO:0000256" key="9">
    <source>
        <dbReference type="SAM" id="SignalP"/>
    </source>
</evidence>
<evidence type="ECO:0000256" key="4">
    <source>
        <dbReference type="ARBA" id="ARBA00022475"/>
    </source>
</evidence>
<dbReference type="AlphaFoldDB" id="A0A6P6W9W0"/>
<evidence type="ECO:0000256" key="5">
    <source>
        <dbReference type="ARBA" id="ARBA00022692"/>
    </source>
</evidence>
<comment type="similarity">
    <text evidence="2 8">Belongs to the Casparian strip membrane proteins (CASP) family.</text>
</comment>
<evidence type="ECO:0000256" key="6">
    <source>
        <dbReference type="ARBA" id="ARBA00022989"/>
    </source>
</evidence>
<keyword evidence="6 8" id="KW-1133">Transmembrane helix</keyword>
<feature type="transmembrane region" description="Helical" evidence="8">
    <location>
        <begin position="51"/>
        <end position="70"/>
    </location>
</feature>
<reference evidence="11" key="1">
    <citation type="journal article" date="2025" name="Foods">
        <title>Unveiling the Microbial Signatures of Arabica Coffee Cherries: Insights into Ripeness Specific Diversity, Functional Traits, and Implications for Quality and Safety.</title>
        <authorList>
            <consortium name="RefSeq"/>
            <person name="Tenea G.N."/>
            <person name="Cifuentes V."/>
            <person name="Reyes P."/>
            <person name="Cevallos-Vallejos M."/>
        </authorList>
    </citation>
    <scope>NUCLEOTIDE SEQUENCE [LARGE SCALE GENOMIC DNA]</scope>
</reference>
<dbReference type="InterPro" id="IPR044173">
    <property type="entry name" value="CASPL"/>
</dbReference>
<feature type="domain" description="Casparian strip membrane protein" evidence="10">
    <location>
        <begin position="9"/>
        <end position="141"/>
    </location>
</feature>
<keyword evidence="11" id="KW-1185">Reference proteome</keyword>
<reference evidence="12" key="2">
    <citation type="submission" date="2025-08" db="UniProtKB">
        <authorList>
            <consortium name="RefSeq"/>
        </authorList>
    </citation>
    <scope>IDENTIFICATION</scope>
    <source>
        <tissue evidence="12">Leaves</tissue>
    </source>
</reference>
<evidence type="ECO:0000256" key="3">
    <source>
        <dbReference type="ARBA" id="ARBA00011489"/>
    </source>
</evidence>
<dbReference type="Pfam" id="PF04535">
    <property type="entry name" value="CASP_dom"/>
    <property type="match status" value="1"/>
</dbReference>
<keyword evidence="5 8" id="KW-0812">Transmembrane</keyword>
<protein>
    <recommendedName>
        <fullName evidence="8">CASP-like protein</fullName>
    </recommendedName>
</protein>
<feature type="transmembrane region" description="Helical" evidence="8">
    <location>
        <begin position="133"/>
        <end position="155"/>
    </location>
</feature>
<comment type="subunit">
    <text evidence="3 8">Homodimer and heterodimers.</text>
</comment>
<dbReference type="PANTHER" id="PTHR36488:SF8">
    <property type="entry name" value="CASP-LIKE PROTEIN 1U1"/>
    <property type="match status" value="1"/>
</dbReference>
<evidence type="ECO:0000256" key="7">
    <source>
        <dbReference type="ARBA" id="ARBA00023136"/>
    </source>
</evidence>
<dbReference type="Proteomes" id="UP001652660">
    <property type="component" value="Chromosome 2e"/>
</dbReference>
<dbReference type="RefSeq" id="XP_027111815.1">
    <property type="nucleotide sequence ID" value="XM_027256014.2"/>
</dbReference>
<dbReference type="OrthoDB" id="1906221at2759"/>
<evidence type="ECO:0000313" key="11">
    <source>
        <dbReference type="Proteomes" id="UP001652660"/>
    </source>
</evidence>
<sequence>MTLAKRVPIFLLRLLALGASVTAAVVMVSARDSAQVLNVTFEANYTNSPTFKYFVIINAVAGGYTLIVLFCPSKVSLFRFLLVSDLIVTLLLDSSVSANIAIGQVGKHGNSHAGWLPICNQVPKFCNHVAGALIANFVASLAYLVILLYSLHIVLNLPKP</sequence>
<keyword evidence="4 8" id="KW-1003">Cell membrane</keyword>
<feature type="transmembrane region" description="Helical" evidence="8">
    <location>
        <begin position="77"/>
        <end position="102"/>
    </location>
</feature>
<dbReference type="NCBIfam" id="TIGR01569">
    <property type="entry name" value="A_tha_TIGR01569"/>
    <property type="match status" value="1"/>
</dbReference>
<gene>
    <name evidence="12" type="primary">LOC113730994</name>
</gene>
<comment type="subcellular location">
    <subcellularLocation>
        <location evidence="1 8">Cell membrane</location>
        <topology evidence="1 8">Multi-pass membrane protein</topology>
    </subcellularLocation>
</comment>
<dbReference type="InterPro" id="IPR006459">
    <property type="entry name" value="CASP/CASPL"/>
</dbReference>
<evidence type="ECO:0000313" key="12">
    <source>
        <dbReference type="RefSeq" id="XP_027111815.1"/>
    </source>
</evidence>
<organism evidence="11 12">
    <name type="scientific">Coffea arabica</name>
    <name type="common">Arabian coffee</name>
    <dbReference type="NCBI Taxonomy" id="13443"/>
    <lineage>
        <taxon>Eukaryota</taxon>
        <taxon>Viridiplantae</taxon>
        <taxon>Streptophyta</taxon>
        <taxon>Embryophyta</taxon>
        <taxon>Tracheophyta</taxon>
        <taxon>Spermatophyta</taxon>
        <taxon>Magnoliopsida</taxon>
        <taxon>eudicotyledons</taxon>
        <taxon>Gunneridae</taxon>
        <taxon>Pentapetalae</taxon>
        <taxon>asterids</taxon>
        <taxon>lamiids</taxon>
        <taxon>Gentianales</taxon>
        <taxon>Rubiaceae</taxon>
        <taxon>Ixoroideae</taxon>
        <taxon>Gardenieae complex</taxon>
        <taxon>Bertiereae - Coffeeae clade</taxon>
        <taxon>Coffeeae</taxon>
        <taxon>Coffea</taxon>
    </lineage>
</organism>
<evidence type="ECO:0000256" key="2">
    <source>
        <dbReference type="ARBA" id="ARBA00007651"/>
    </source>
</evidence>
<evidence type="ECO:0000256" key="8">
    <source>
        <dbReference type="RuleBase" id="RU361233"/>
    </source>
</evidence>
<name>A0A6P6W9W0_COFAR</name>
<evidence type="ECO:0000256" key="1">
    <source>
        <dbReference type="ARBA" id="ARBA00004651"/>
    </source>
</evidence>
<dbReference type="GeneID" id="113730994"/>
<evidence type="ECO:0000259" key="10">
    <source>
        <dbReference type="Pfam" id="PF04535"/>
    </source>
</evidence>
<keyword evidence="7 8" id="KW-0472">Membrane</keyword>
<comment type="caution">
    <text evidence="8">Lacks conserved residue(s) required for the propagation of feature annotation.</text>
</comment>
<keyword evidence="9" id="KW-0732">Signal</keyword>
<accession>A0A6P6W9W0</accession>
<proteinExistence type="inferred from homology"/>
<feature type="chain" id="PRO_5028320504" description="CASP-like protein" evidence="9">
    <location>
        <begin position="24"/>
        <end position="160"/>
    </location>
</feature>
<feature type="signal peptide" evidence="9">
    <location>
        <begin position="1"/>
        <end position="23"/>
    </location>
</feature>
<dbReference type="GO" id="GO:0005886">
    <property type="term" value="C:plasma membrane"/>
    <property type="evidence" value="ECO:0007669"/>
    <property type="project" value="UniProtKB-SubCell"/>
</dbReference>
<dbReference type="PANTHER" id="PTHR36488">
    <property type="entry name" value="CASP-LIKE PROTEIN 1U1"/>
    <property type="match status" value="1"/>
</dbReference>